<dbReference type="AlphaFoldDB" id="A0A5B8N282"/>
<keyword evidence="6" id="KW-0813">Transport</keyword>
<evidence type="ECO:0000313" key="10">
    <source>
        <dbReference type="Proteomes" id="UP000316726"/>
    </source>
</evidence>
<comment type="function">
    <text evidence="1 6">Probably involved in membrane trafficking.</text>
</comment>
<proteinExistence type="inferred from homology"/>
<evidence type="ECO:0000256" key="4">
    <source>
        <dbReference type="ARBA" id="ARBA00022989"/>
    </source>
</evidence>
<dbReference type="GO" id="GO:0055038">
    <property type="term" value="C:recycling endosome membrane"/>
    <property type="evidence" value="ECO:0007669"/>
    <property type="project" value="TreeGrafter"/>
</dbReference>
<keyword evidence="10" id="KW-1185">Reference proteome</keyword>
<evidence type="ECO:0000256" key="7">
    <source>
        <dbReference type="SAM" id="Coils"/>
    </source>
</evidence>
<comment type="similarity">
    <text evidence="2 6">Belongs to the SCAMP family.</text>
</comment>
<evidence type="ECO:0000256" key="2">
    <source>
        <dbReference type="ARBA" id="ARBA00010482"/>
    </source>
</evidence>
<dbReference type="GO" id="GO:0032588">
    <property type="term" value="C:trans-Golgi network membrane"/>
    <property type="evidence" value="ECO:0007669"/>
    <property type="project" value="TreeGrafter"/>
</dbReference>
<evidence type="ECO:0000256" key="6">
    <source>
        <dbReference type="RuleBase" id="RU363122"/>
    </source>
</evidence>
<evidence type="ECO:0000256" key="8">
    <source>
        <dbReference type="SAM" id="MobiDB-lite"/>
    </source>
</evidence>
<comment type="subcellular location">
    <subcellularLocation>
        <location evidence="6">Cell membrane</location>
        <topology evidence="6">Multi-pass membrane protein</topology>
    </subcellularLocation>
    <subcellularLocation>
        <location evidence="6">Cytoplasmic vesicle</location>
        <location evidence="6">Secretory vesicle membrane</location>
        <topology evidence="6">Multi-pass membrane protein</topology>
    </subcellularLocation>
</comment>
<keyword evidence="3 6" id="KW-0812">Transmembrane</keyword>
<dbReference type="GO" id="GO:0015031">
    <property type="term" value="P:protein transport"/>
    <property type="evidence" value="ECO:0007669"/>
    <property type="project" value="InterPro"/>
</dbReference>
<keyword evidence="5 6" id="KW-0472">Membrane</keyword>
<dbReference type="PANTHER" id="PTHR10687">
    <property type="entry name" value="SECRETORY CARRIER-ASSOCIATED MEMBRANE PROTEIN SCAMP"/>
    <property type="match status" value="1"/>
</dbReference>
<accession>A0A5B8N282</accession>
<feature type="region of interest" description="Disordered" evidence="8">
    <location>
        <begin position="1"/>
        <end position="24"/>
    </location>
</feature>
<dbReference type="PANTHER" id="PTHR10687:SF2">
    <property type="entry name" value="SECRETORY CARRIER-ASSOCIATED MEMBRANE PROTEIN"/>
    <property type="match status" value="1"/>
</dbReference>
<feature type="transmembrane region" description="Helical" evidence="6">
    <location>
        <begin position="237"/>
        <end position="261"/>
    </location>
</feature>
<dbReference type="OrthoDB" id="242866at2759"/>
<keyword evidence="6" id="KW-1003">Cell membrane</keyword>
<feature type="coiled-coil region" evidence="7">
    <location>
        <begin position="55"/>
        <end position="89"/>
    </location>
</feature>
<protein>
    <recommendedName>
        <fullName evidence="6">Secretory carrier-associated membrane protein</fullName>
        <shortName evidence="6">Secretory carrier membrane protein</shortName>
    </recommendedName>
</protein>
<feature type="transmembrane region" description="Helical" evidence="6">
    <location>
        <begin position="122"/>
        <end position="144"/>
    </location>
</feature>
<feature type="transmembrane region" description="Helical" evidence="6">
    <location>
        <begin position="191"/>
        <end position="217"/>
    </location>
</feature>
<keyword evidence="7" id="KW-0175">Coiled coil</keyword>
<keyword evidence="6" id="KW-0968">Cytoplasmic vesicle</keyword>
<dbReference type="GO" id="GO:0030658">
    <property type="term" value="C:transport vesicle membrane"/>
    <property type="evidence" value="ECO:0007669"/>
    <property type="project" value="UniProtKB-SubCell"/>
</dbReference>
<dbReference type="GO" id="GO:0005886">
    <property type="term" value="C:plasma membrane"/>
    <property type="evidence" value="ECO:0007669"/>
    <property type="project" value="UniProtKB-SubCell"/>
</dbReference>
<gene>
    <name evidence="9" type="ORF">A3770_19p83520</name>
</gene>
<dbReference type="Proteomes" id="UP000316726">
    <property type="component" value="Chromosome 19"/>
</dbReference>
<reference evidence="9 10" key="1">
    <citation type="submission" date="2018-07" db="EMBL/GenBank/DDBJ databases">
        <title>The complete nuclear genome of the prasinophyte Chloropicon primus (CCMP1205).</title>
        <authorList>
            <person name="Pombert J.-F."/>
            <person name="Otis C."/>
            <person name="Turmel M."/>
            <person name="Lemieux C."/>
        </authorList>
    </citation>
    <scope>NUCLEOTIDE SEQUENCE [LARGE SCALE GENOMIC DNA]</scope>
    <source>
        <strain evidence="9 10">CCMP1205</strain>
    </source>
</reference>
<feature type="transmembrane region" description="Helical" evidence="6">
    <location>
        <begin position="156"/>
        <end position="179"/>
    </location>
</feature>
<name>A0A5B8N282_9CHLO</name>
<evidence type="ECO:0000256" key="1">
    <source>
        <dbReference type="ARBA" id="ARBA00004003"/>
    </source>
</evidence>
<dbReference type="InterPro" id="IPR007273">
    <property type="entry name" value="SCAMP"/>
</dbReference>
<evidence type="ECO:0000256" key="5">
    <source>
        <dbReference type="ARBA" id="ARBA00023136"/>
    </source>
</evidence>
<dbReference type="EMBL" id="CP031052">
    <property type="protein sequence ID" value="QDZ25834.1"/>
    <property type="molecule type" value="Genomic_DNA"/>
</dbReference>
<dbReference type="Pfam" id="PF04144">
    <property type="entry name" value="SCAMP"/>
    <property type="match status" value="1"/>
</dbReference>
<sequence>MSDNPFKPEPSTSKEASSGAWGGGGIGAFKPGGAFGGGVASSGGAGSSAVDGDILKKREQNLEAREQELSMKEKELKDLESRLKASGQLVAPKNWPPCCPILRHDIAADIPGPLQNSVKMVYVSYVGEAFCFAWQCLATTAALFGAGQDAHDDHKILQAWLLSIIYMVTGVPFAFLLWYMRLYTAAQKDRALTYFMFFVFYSVHILWCVWCFFGPPVGVQWSYTGLMSMAEAFNENSVLGIFYLIGVILWALEGLLSLYCMKVAYSTFRGRADPAEVKGTLAKAVVSRV</sequence>
<organism evidence="9 10">
    <name type="scientific">Chloropicon primus</name>
    <dbReference type="NCBI Taxonomy" id="1764295"/>
    <lineage>
        <taxon>Eukaryota</taxon>
        <taxon>Viridiplantae</taxon>
        <taxon>Chlorophyta</taxon>
        <taxon>Chloropicophyceae</taxon>
        <taxon>Chloropicales</taxon>
        <taxon>Chloropicaceae</taxon>
        <taxon>Chloropicon</taxon>
    </lineage>
</organism>
<evidence type="ECO:0000313" key="9">
    <source>
        <dbReference type="EMBL" id="QDZ25834.1"/>
    </source>
</evidence>
<keyword evidence="4 6" id="KW-1133">Transmembrane helix</keyword>
<evidence type="ECO:0000256" key="3">
    <source>
        <dbReference type="ARBA" id="ARBA00022692"/>
    </source>
</evidence>